<organism evidence="6 7">
    <name type="scientific">Romanomermis culicivorax</name>
    <name type="common">Nematode worm</name>
    <dbReference type="NCBI Taxonomy" id="13658"/>
    <lineage>
        <taxon>Eukaryota</taxon>
        <taxon>Metazoa</taxon>
        <taxon>Ecdysozoa</taxon>
        <taxon>Nematoda</taxon>
        <taxon>Enoplea</taxon>
        <taxon>Dorylaimia</taxon>
        <taxon>Mermithida</taxon>
        <taxon>Mermithoidea</taxon>
        <taxon>Mermithidae</taxon>
        <taxon>Romanomermis</taxon>
    </lineage>
</organism>
<dbReference type="PRINTS" id="PR01705">
    <property type="entry name" value="TSP1REPEAT"/>
</dbReference>
<dbReference type="Gene3D" id="2.20.100.10">
    <property type="entry name" value="Thrombospondin type-1 (TSP1) repeat"/>
    <property type="match status" value="5"/>
</dbReference>
<evidence type="ECO:0000256" key="3">
    <source>
        <dbReference type="ARBA" id="ARBA00022729"/>
    </source>
</evidence>
<dbReference type="SUPFAM" id="SSF82895">
    <property type="entry name" value="TSP-1 type 1 repeat"/>
    <property type="match status" value="5"/>
</dbReference>
<dbReference type="PROSITE" id="PS50092">
    <property type="entry name" value="TSP1"/>
    <property type="match status" value="5"/>
</dbReference>
<dbReference type="InterPro" id="IPR036383">
    <property type="entry name" value="TSP1_rpt_sf"/>
</dbReference>
<dbReference type="AlphaFoldDB" id="A0A915L4Z4"/>
<keyword evidence="4" id="KW-0677">Repeat</keyword>
<dbReference type="SMART" id="SM00209">
    <property type="entry name" value="TSP1"/>
    <property type="match status" value="5"/>
</dbReference>
<dbReference type="Proteomes" id="UP000887565">
    <property type="component" value="Unplaced"/>
</dbReference>
<dbReference type="WBParaSite" id="nRc.2.0.1.t45827-RA">
    <property type="protein sequence ID" value="nRc.2.0.1.t45827-RA"/>
    <property type="gene ID" value="nRc.2.0.1.g45827"/>
</dbReference>
<evidence type="ECO:0000256" key="5">
    <source>
        <dbReference type="ARBA" id="ARBA00023157"/>
    </source>
</evidence>
<protein>
    <submittedName>
        <fullName evidence="7">Hemicentin-1</fullName>
    </submittedName>
</protein>
<evidence type="ECO:0000313" key="6">
    <source>
        <dbReference type="Proteomes" id="UP000887565"/>
    </source>
</evidence>
<reference evidence="7" key="1">
    <citation type="submission" date="2022-11" db="UniProtKB">
        <authorList>
            <consortium name="WormBaseParasite"/>
        </authorList>
    </citation>
    <scope>IDENTIFICATION</scope>
</reference>
<dbReference type="Pfam" id="PF00090">
    <property type="entry name" value="TSP_1"/>
    <property type="match status" value="5"/>
</dbReference>
<comment type="subcellular location">
    <subcellularLocation>
        <location evidence="1">Secreted</location>
    </subcellularLocation>
</comment>
<accession>A0A915L4Z4</accession>
<dbReference type="PANTHER" id="PTHR22906">
    <property type="entry name" value="PROPERDIN"/>
    <property type="match status" value="1"/>
</dbReference>
<keyword evidence="5" id="KW-1015">Disulfide bond</keyword>
<dbReference type="InterPro" id="IPR052065">
    <property type="entry name" value="Compl_asym_regulator"/>
</dbReference>
<proteinExistence type="predicted"/>
<evidence type="ECO:0000256" key="2">
    <source>
        <dbReference type="ARBA" id="ARBA00022525"/>
    </source>
</evidence>
<evidence type="ECO:0000256" key="1">
    <source>
        <dbReference type="ARBA" id="ARBA00004613"/>
    </source>
</evidence>
<keyword evidence="3" id="KW-0732">Signal</keyword>
<sequence>MSLGLSMQNDQSSMITPPSVKSKGDILQQALALEVFFEGFHKVELAVHNIDCLILIVILKECGWTISLHTKKDFFIVTFPSFFGSMANENLSAPAGQPLSICMSIFRSQSRQNKALKIETTVQTRTRLCRTYGQCSGAVTESKTCQCQITASWSDWSPWSKCVATCGTGGQQTRTRSCSQYGKCSGSASETQQCSTYVPCAVWSPWSAYGACSVTCNSGTGDRGTQTRSRTCSVQGGCLGSDTETMPCGSYVPCPSWSAWGQWGSCLVSCGAYGSGTMTRTRTCSVNNMCQGQGTDTQPCVNLPPCATWSQWTPWSKCSATCGAGGTQTRTRQCSIFTLTTMKDSCMPNCIRIIRKTTGQSSETNKCQSYVPCATWGDWGAWSDCSKPCGGGQSTRTRTCKPDNANCVGDKSQSQDCNKQTCAQWGDWGAW</sequence>
<dbReference type="InterPro" id="IPR000884">
    <property type="entry name" value="TSP1_rpt"/>
</dbReference>
<evidence type="ECO:0000256" key="4">
    <source>
        <dbReference type="ARBA" id="ARBA00022737"/>
    </source>
</evidence>
<keyword evidence="2" id="KW-0964">Secreted</keyword>
<dbReference type="PANTHER" id="PTHR22906:SF43">
    <property type="entry name" value="PROPERDIN"/>
    <property type="match status" value="1"/>
</dbReference>
<evidence type="ECO:0000313" key="7">
    <source>
        <dbReference type="WBParaSite" id="nRc.2.0.1.t45827-RA"/>
    </source>
</evidence>
<keyword evidence="6" id="KW-1185">Reference proteome</keyword>
<name>A0A915L4Z4_ROMCU</name>
<dbReference type="OMA" id="WRMRTCT"/>